<keyword evidence="2" id="KW-0378">Hydrolase</keyword>
<organism evidence="4 5">
    <name type="scientific">Glycomyces albidus</name>
    <dbReference type="NCBI Taxonomy" id="2656774"/>
    <lineage>
        <taxon>Bacteria</taxon>
        <taxon>Bacillati</taxon>
        <taxon>Actinomycetota</taxon>
        <taxon>Actinomycetes</taxon>
        <taxon>Glycomycetales</taxon>
        <taxon>Glycomycetaceae</taxon>
        <taxon>Glycomyces</taxon>
    </lineage>
</organism>
<name>A0A6L5G5V3_9ACTN</name>
<evidence type="ECO:0000313" key="5">
    <source>
        <dbReference type="Proteomes" id="UP000477750"/>
    </source>
</evidence>
<comment type="caution">
    <text evidence="4">The sequence shown here is derived from an EMBL/GenBank/DDBJ whole genome shotgun (WGS) entry which is preliminary data.</text>
</comment>
<accession>A0A6L5G5V3</accession>
<dbReference type="Gene3D" id="3.90.79.10">
    <property type="entry name" value="Nucleoside Triphosphate Pyrophosphohydrolase"/>
    <property type="match status" value="1"/>
</dbReference>
<evidence type="ECO:0000313" key="4">
    <source>
        <dbReference type="EMBL" id="MQM25020.1"/>
    </source>
</evidence>
<dbReference type="AlphaFoldDB" id="A0A6L5G5V3"/>
<dbReference type="EMBL" id="WIAO01000004">
    <property type="protein sequence ID" value="MQM25020.1"/>
    <property type="molecule type" value="Genomic_DNA"/>
</dbReference>
<dbReference type="Pfam" id="PF00293">
    <property type="entry name" value="NUDIX"/>
    <property type="match status" value="1"/>
</dbReference>
<dbReference type="Proteomes" id="UP000477750">
    <property type="component" value="Unassembled WGS sequence"/>
</dbReference>
<dbReference type="PANTHER" id="PTHR43046:SF14">
    <property type="entry name" value="MUTT_NUDIX FAMILY PROTEIN"/>
    <property type="match status" value="1"/>
</dbReference>
<keyword evidence="5" id="KW-1185">Reference proteome</keyword>
<proteinExistence type="predicted"/>
<reference evidence="4 5" key="1">
    <citation type="submission" date="2019-10" db="EMBL/GenBank/DDBJ databases">
        <title>Glycomyces albidus sp. nov., a novel actinomycete isolated from rhizosphere soil of wheat (Triticum aestivum L.).</title>
        <authorList>
            <person name="Qian L."/>
        </authorList>
    </citation>
    <scope>NUCLEOTIDE SEQUENCE [LARGE SCALE GENOMIC DNA]</scope>
    <source>
        <strain evidence="4 5">NEAU-7082</strain>
    </source>
</reference>
<evidence type="ECO:0000256" key="2">
    <source>
        <dbReference type="ARBA" id="ARBA00022801"/>
    </source>
</evidence>
<comment type="cofactor">
    <cofactor evidence="1">
        <name>Mg(2+)</name>
        <dbReference type="ChEBI" id="CHEBI:18420"/>
    </cofactor>
</comment>
<dbReference type="SUPFAM" id="SSF55811">
    <property type="entry name" value="Nudix"/>
    <property type="match status" value="1"/>
</dbReference>
<protein>
    <submittedName>
        <fullName evidence="4">NUDIX domain-containing protein</fullName>
    </submittedName>
</protein>
<dbReference type="PROSITE" id="PS51462">
    <property type="entry name" value="NUDIX"/>
    <property type="match status" value="1"/>
</dbReference>
<dbReference type="CDD" id="cd03674">
    <property type="entry name" value="NUDIX_Hydrolase"/>
    <property type="match status" value="1"/>
</dbReference>
<dbReference type="InterPro" id="IPR000086">
    <property type="entry name" value="NUDIX_hydrolase_dom"/>
</dbReference>
<dbReference type="PANTHER" id="PTHR43046">
    <property type="entry name" value="GDP-MANNOSE MANNOSYL HYDROLASE"/>
    <property type="match status" value="1"/>
</dbReference>
<dbReference type="InterPro" id="IPR015797">
    <property type="entry name" value="NUDIX_hydrolase-like_dom_sf"/>
</dbReference>
<evidence type="ECO:0000259" key="3">
    <source>
        <dbReference type="PROSITE" id="PS51462"/>
    </source>
</evidence>
<gene>
    <name evidence="4" type="ORF">GFD30_05425</name>
</gene>
<dbReference type="GO" id="GO:0016787">
    <property type="term" value="F:hydrolase activity"/>
    <property type="evidence" value="ECO:0007669"/>
    <property type="project" value="UniProtKB-KW"/>
</dbReference>
<sequence>MAAAARGGARRTPRPRWQNVPVPITVAHLQDQLAAYLDRYPESAGEIKPLLALDSPSGFDRSTLPGHVTASAIVLDDAGAVLLIHHRTLDRWFQPGGHLEPGDDSLPEAARREAVEETGLDPAGLELFDRAPIHIDVHPIPANARKGEAAHDHYDVRYLFRCTEGELRPRPEEVHAAEWRPATDLDNPDLIARLQSRK</sequence>
<feature type="domain" description="Nudix hydrolase" evidence="3">
    <location>
        <begin position="65"/>
        <end position="198"/>
    </location>
</feature>
<evidence type="ECO:0000256" key="1">
    <source>
        <dbReference type="ARBA" id="ARBA00001946"/>
    </source>
</evidence>